<keyword evidence="1" id="KW-1133">Transmembrane helix</keyword>
<reference evidence="2 3" key="1">
    <citation type="submission" date="2016-11" db="EMBL/GenBank/DDBJ databases">
        <authorList>
            <person name="Jaros S."/>
            <person name="Januszkiewicz K."/>
            <person name="Wedrychowicz H."/>
        </authorList>
    </citation>
    <scope>NUCLEOTIDE SEQUENCE [LARGE SCALE GENOMIC DNA]</scope>
    <source>
        <strain evidence="2 3">Y1</strain>
    </source>
</reference>
<evidence type="ECO:0000256" key="1">
    <source>
        <dbReference type="SAM" id="Phobius"/>
    </source>
</evidence>
<name>A0A1M7KAX3_RUMFL</name>
<gene>
    <name evidence="2" type="ORF">SAMN04487860_10815</name>
</gene>
<dbReference type="Proteomes" id="UP000184394">
    <property type="component" value="Unassembled WGS sequence"/>
</dbReference>
<dbReference type="AlphaFoldDB" id="A0A1M7KAX3"/>
<organism evidence="2 3">
    <name type="scientific">Ruminococcus flavefaciens</name>
    <dbReference type="NCBI Taxonomy" id="1265"/>
    <lineage>
        <taxon>Bacteria</taxon>
        <taxon>Bacillati</taxon>
        <taxon>Bacillota</taxon>
        <taxon>Clostridia</taxon>
        <taxon>Eubacteriales</taxon>
        <taxon>Oscillospiraceae</taxon>
        <taxon>Ruminococcus</taxon>
    </lineage>
</organism>
<dbReference type="RefSeq" id="WP_139277542.1">
    <property type="nucleotide sequence ID" value="NZ_FRCT01000008.1"/>
</dbReference>
<dbReference type="OrthoDB" id="1822885at2"/>
<dbReference type="EMBL" id="FRCT01000008">
    <property type="protein sequence ID" value="SHM62420.1"/>
    <property type="molecule type" value="Genomic_DNA"/>
</dbReference>
<feature type="transmembrane region" description="Helical" evidence="1">
    <location>
        <begin position="61"/>
        <end position="81"/>
    </location>
</feature>
<evidence type="ECO:0000313" key="2">
    <source>
        <dbReference type="EMBL" id="SHM62420.1"/>
    </source>
</evidence>
<evidence type="ECO:0000313" key="3">
    <source>
        <dbReference type="Proteomes" id="UP000184394"/>
    </source>
</evidence>
<feature type="transmembrane region" description="Helical" evidence="1">
    <location>
        <begin position="23"/>
        <end position="41"/>
    </location>
</feature>
<sequence>MGLCIPLAIFLTFDLLDILTREYLVWGLWIFEAALLFILPIRILREEKRIPVKAPMKLSSVMFLCGYAAAVIAALIIQATIENVDLAEKLLPHGFLSGIGLTVICMILAGGFFWAVIFRVAVAIARFSRGARK</sequence>
<proteinExistence type="predicted"/>
<accession>A0A1M7KAX3</accession>
<keyword evidence="1" id="KW-0472">Membrane</keyword>
<keyword evidence="1" id="KW-0812">Transmembrane</keyword>
<protein>
    <submittedName>
        <fullName evidence="2">Uncharacterized protein</fullName>
    </submittedName>
</protein>
<feature type="transmembrane region" description="Helical" evidence="1">
    <location>
        <begin position="101"/>
        <end position="125"/>
    </location>
</feature>